<evidence type="ECO:0000256" key="1">
    <source>
        <dbReference type="ARBA" id="ARBA00023015"/>
    </source>
</evidence>
<keyword evidence="6" id="KW-1185">Reference proteome</keyword>
<feature type="domain" description="HTH gntR-type" evidence="4">
    <location>
        <begin position="7"/>
        <end position="75"/>
    </location>
</feature>
<sequence>MPVESTPPKYAVIAGAMQDRIISGRYPAGSLLPSEADLVREFGTARATVVRALEFLRLEGWLQAQQGKGRIVLGRPHAERASAPARVLRLFDGEDSTTVTLVRAAPVPATDRVADILGLSTPARVVARRRMLADTGVMPPAFAVVHLPDDIARRAVLVMNAPIREDLLSRLTRTGLGPRRVTERLMARPATAREASLLGVHRGRCLIASTVVVLDTDGRPLVAVDAVQPADRTIVEFGHRLP</sequence>
<reference evidence="5 6" key="1">
    <citation type="submission" date="2021-01" db="EMBL/GenBank/DDBJ databases">
        <title>Whole genome shotgun sequence of Asanoa siamensis NBRC 107932.</title>
        <authorList>
            <person name="Komaki H."/>
            <person name="Tamura T."/>
        </authorList>
    </citation>
    <scope>NUCLEOTIDE SEQUENCE [LARGE SCALE GENOMIC DNA]</scope>
    <source>
        <strain evidence="5 6">NBRC 107932</strain>
    </source>
</reference>
<accession>A0ABQ4CVL4</accession>
<dbReference type="PANTHER" id="PTHR44846:SF17">
    <property type="entry name" value="GNTR-FAMILY TRANSCRIPTIONAL REGULATOR"/>
    <property type="match status" value="1"/>
</dbReference>
<keyword evidence="3" id="KW-0804">Transcription</keyword>
<dbReference type="SUPFAM" id="SSF46785">
    <property type="entry name" value="Winged helix' DNA-binding domain"/>
    <property type="match status" value="1"/>
</dbReference>
<dbReference type="Pfam" id="PF07702">
    <property type="entry name" value="UTRA"/>
    <property type="match status" value="1"/>
</dbReference>
<keyword evidence="1" id="KW-0805">Transcription regulation</keyword>
<protein>
    <recommendedName>
        <fullName evidence="4">HTH gntR-type domain-containing protein</fullName>
    </recommendedName>
</protein>
<dbReference type="PROSITE" id="PS50949">
    <property type="entry name" value="HTH_GNTR"/>
    <property type="match status" value="1"/>
</dbReference>
<dbReference type="Gene3D" id="1.10.10.10">
    <property type="entry name" value="Winged helix-like DNA-binding domain superfamily/Winged helix DNA-binding domain"/>
    <property type="match status" value="1"/>
</dbReference>
<dbReference type="EMBL" id="BONE01000041">
    <property type="protein sequence ID" value="GIF75303.1"/>
    <property type="molecule type" value="Genomic_DNA"/>
</dbReference>
<dbReference type="SMART" id="SM00345">
    <property type="entry name" value="HTH_GNTR"/>
    <property type="match status" value="1"/>
</dbReference>
<gene>
    <name evidence="5" type="ORF">Asi02nite_48210</name>
</gene>
<dbReference type="RefSeq" id="WP_203716172.1">
    <property type="nucleotide sequence ID" value="NZ_BONE01000041.1"/>
</dbReference>
<dbReference type="InterPro" id="IPR050679">
    <property type="entry name" value="Bact_HTH_transcr_reg"/>
</dbReference>
<evidence type="ECO:0000256" key="3">
    <source>
        <dbReference type="ARBA" id="ARBA00023163"/>
    </source>
</evidence>
<dbReference type="Proteomes" id="UP000604117">
    <property type="component" value="Unassembled WGS sequence"/>
</dbReference>
<comment type="caution">
    <text evidence="5">The sequence shown here is derived from an EMBL/GenBank/DDBJ whole genome shotgun (WGS) entry which is preliminary data.</text>
</comment>
<dbReference type="PANTHER" id="PTHR44846">
    <property type="entry name" value="MANNOSYL-D-GLYCERATE TRANSPORT/METABOLISM SYSTEM REPRESSOR MNGR-RELATED"/>
    <property type="match status" value="1"/>
</dbReference>
<dbReference type="InterPro" id="IPR011663">
    <property type="entry name" value="UTRA"/>
</dbReference>
<proteinExistence type="predicted"/>
<dbReference type="Pfam" id="PF00392">
    <property type="entry name" value="GntR"/>
    <property type="match status" value="1"/>
</dbReference>
<dbReference type="SMART" id="SM00866">
    <property type="entry name" value="UTRA"/>
    <property type="match status" value="1"/>
</dbReference>
<dbReference type="Gene3D" id="3.40.1410.10">
    <property type="entry name" value="Chorismate lyase-like"/>
    <property type="match status" value="1"/>
</dbReference>
<evidence type="ECO:0000259" key="4">
    <source>
        <dbReference type="PROSITE" id="PS50949"/>
    </source>
</evidence>
<dbReference type="PRINTS" id="PR00035">
    <property type="entry name" value="HTHGNTR"/>
</dbReference>
<dbReference type="InterPro" id="IPR028978">
    <property type="entry name" value="Chorismate_lyase_/UTRA_dom_sf"/>
</dbReference>
<dbReference type="InterPro" id="IPR036388">
    <property type="entry name" value="WH-like_DNA-bd_sf"/>
</dbReference>
<organism evidence="5 6">
    <name type="scientific">Asanoa siamensis</name>
    <dbReference type="NCBI Taxonomy" id="926357"/>
    <lineage>
        <taxon>Bacteria</taxon>
        <taxon>Bacillati</taxon>
        <taxon>Actinomycetota</taxon>
        <taxon>Actinomycetes</taxon>
        <taxon>Micromonosporales</taxon>
        <taxon>Micromonosporaceae</taxon>
        <taxon>Asanoa</taxon>
    </lineage>
</organism>
<name>A0ABQ4CVL4_9ACTN</name>
<evidence type="ECO:0000313" key="5">
    <source>
        <dbReference type="EMBL" id="GIF75303.1"/>
    </source>
</evidence>
<dbReference type="CDD" id="cd07377">
    <property type="entry name" value="WHTH_GntR"/>
    <property type="match status" value="1"/>
</dbReference>
<evidence type="ECO:0000313" key="6">
    <source>
        <dbReference type="Proteomes" id="UP000604117"/>
    </source>
</evidence>
<dbReference type="SUPFAM" id="SSF64288">
    <property type="entry name" value="Chorismate lyase-like"/>
    <property type="match status" value="1"/>
</dbReference>
<keyword evidence="2" id="KW-0238">DNA-binding</keyword>
<dbReference type="InterPro" id="IPR000524">
    <property type="entry name" value="Tscrpt_reg_HTH_GntR"/>
</dbReference>
<dbReference type="InterPro" id="IPR036390">
    <property type="entry name" value="WH_DNA-bd_sf"/>
</dbReference>
<evidence type="ECO:0000256" key="2">
    <source>
        <dbReference type="ARBA" id="ARBA00023125"/>
    </source>
</evidence>